<dbReference type="VEuPathDB" id="FungiDB:CC1G_05136"/>
<dbReference type="AlphaFoldDB" id="A8NFZ2"/>
<dbReference type="RefSeq" id="XP_001833436.2">
    <property type="nucleotide sequence ID" value="XM_001833384.2"/>
</dbReference>
<name>A8NFZ2_COPC7</name>
<dbReference type="OrthoDB" id="5043642at2759"/>
<accession>A8NFZ2</accession>
<feature type="transmembrane region" description="Helical" evidence="1">
    <location>
        <begin position="6"/>
        <end position="24"/>
    </location>
</feature>
<dbReference type="GeneID" id="6009932"/>
<keyword evidence="1" id="KW-0472">Membrane</keyword>
<dbReference type="EMBL" id="AACS02000002">
    <property type="protein sequence ID" value="EAU88370.2"/>
    <property type="molecule type" value="Genomic_DNA"/>
</dbReference>
<evidence type="ECO:0000313" key="3">
    <source>
        <dbReference type="Proteomes" id="UP000001861"/>
    </source>
</evidence>
<comment type="caution">
    <text evidence="2">The sequence shown here is derived from an EMBL/GenBank/DDBJ whole genome shotgun (WGS) entry which is preliminary data.</text>
</comment>
<gene>
    <name evidence="2" type="ORF">CC1G_05136</name>
</gene>
<sequence length="387" mass="45368">MPHEERWHIAIALFLSLLTYYWMVKIFLPRSAQDNAHDSSCLPRPLPDFAIAKARARPYRPFRWNYNQTMALMALDPDWWIELESTYLERIAQRKELYRMHGRAILDALPGSEEACQEVMFAAINFLTARYPSLFSFDPATGKFRNKILGKEDIVNGRDALCFLLDHVPEDFAIMQKDETTGKYHLRAGVVCSAVGWNMGEKMGMPLHEIHGEVPFYREGLQTSMDRYFERVTCAKPIQRGSWTFEVGQPLFLQTSDPDYQHHKHFNADLKLEDVYLRVDWQTLRRLPKSRAMVFNFKALFTPVTQFRTEPYVPQLIAKVLKEARAPFKEYKGWGNVEHRVIPALETWSEEQRRLGLVPMDWEERTLDEYPFYPGWEKEYTVGQSGI</sequence>
<proteinExistence type="predicted"/>
<evidence type="ECO:0000313" key="2">
    <source>
        <dbReference type="EMBL" id="EAU88370.2"/>
    </source>
</evidence>
<dbReference type="InParanoid" id="A8NFZ2"/>
<dbReference type="OMA" id="QFICARY"/>
<keyword evidence="3" id="KW-1185">Reference proteome</keyword>
<reference evidence="2 3" key="1">
    <citation type="journal article" date="2010" name="Proc. Natl. Acad. Sci. U.S.A.">
        <title>Insights into evolution of multicellular fungi from the assembled chromosomes of the mushroom Coprinopsis cinerea (Coprinus cinereus).</title>
        <authorList>
            <person name="Stajich J.E."/>
            <person name="Wilke S.K."/>
            <person name="Ahren D."/>
            <person name="Au C.H."/>
            <person name="Birren B.W."/>
            <person name="Borodovsky M."/>
            <person name="Burns C."/>
            <person name="Canback B."/>
            <person name="Casselton L.A."/>
            <person name="Cheng C.K."/>
            <person name="Deng J."/>
            <person name="Dietrich F.S."/>
            <person name="Fargo D.C."/>
            <person name="Farman M.L."/>
            <person name="Gathman A.C."/>
            <person name="Goldberg J."/>
            <person name="Guigo R."/>
            <person name="Hoegger P.J."/>
            <person name="Hooker J.B."/>
            <person name="Huggins A."/>
            <person name="James T.Y."/>
            <person name="Kamada T."/>
            <person name="Kilaru S."/>
            <person name="Kodira C."/>
            <person name="Kues U."/>
            <person name="Kupfer D."/>
            <person name="Kwan H.S."/>
            <person name="Lomsadze A."/>
            <person name="Li W."/>
            <person name="Lilly W.W."/>
            <person name="Ma L.J."/>
            <person name="Mackey A.J."/>
            <person name="Manning G."/>
            <person name="Martin F."/>
            <person name="Muraguchi H."/>
            <person name="Natvig D.O."/>
            <person name="Palmerini H."/>
            <person name="Ramesh M.A."/>
            <person name="Rehmeyer C.J."/>
            <person name="Roe B.A."/>
            <person name="Shenoy N."/>
            <person name="Stanke M."/>
            <person name="Ter-Hovhannisyan V."/>
            <person name="Tunlid A."/>
            <person name="Velagapudi R."/>
            <person name="Vision T.J."/>
            <person name="Zeng Q."/>
            <person name="Zolan M.E."/>
            <person name="Pukkila P.J."/>
        </authorList>
    </citation>
    <scope>NUCLEOTIDE SEQUENCE [LARGE SCALE GENOMIC DNA]</scope>
    <source>
        <strain evidence="3">Okayama-7 / 130 / ATCC MYA-4618 / FGSC 9003</strain>
    </source>
</reference>
<keyword evidence="1" id="KW-1133">Transmembrane helix</keyword>
<evidence type="ECO:0000256" key="1">
    <source>
        <dbReference type="SAM" id="Phobius"/>
    </source>
</evidence>
<organism evidence="2 3">
    <name type="scientific">Coprinopsis cinerea (strain Okayama-7 / 130 / ATCC MYA-4618 / FGSC 9003)</name>
    <name type="common">Inky cap fungus</name>
    <name type="synonym">Hormographiella aspergillata</name>
    <dbReference type="NCBI Taxonomy" id="240176"/>
    <lineage>
        <taxon>Eukaryota</taxon>
        <taxon>Fungi</taxon>
        <taxon>Dikarya</taxon>
        <taxon>Basidiomycota</taxon>
        <taxon>Agaricomycotina</taxon>
        <taxon>Agaricomycetes</taxon>
        <taxon>Agaricomycetidae</taxon>
        <taxon>Agaricales</taxon>
        <taxon>Agaricineae</taxon>
        <taxon>Psathyrellaceae</taxon>
        <taxon>Coprinopsis</taxon>
    </lineage>
</organism>
<dbReference type="Proteomes" id="UP000001861">
    <property type="component" value="Unassembled WGS sequence"/>
</dbReference>
<keyword evidence="1" id="KW-0812">Transmembrane</keyword>
<dbReference type="eggNOG" id="ENOG502QW40">
    <property type="taxonomic scope" value="Eukaryota"/>
</dbReference>
<protein>
    <recommendedName>
        <fullName evidence="4">Alpha-1,2-mannosyltransferase</fullName>
    </recommendedName>
</protein>
<evidence type="ECO:0008006" key="4">
    <source>
        <dbReference type="Google" id="ProtNLM"/>
    </source>
</evidence>
<dbReference type="HOGENOM" id="CLU_025462_3_0_1"/>
<dbReference type="Pfam" id="PF11927">
    <property type="entry name" value="HODM_asu-like"/>
    <property type="match status" value="1"/>
</dbReference>
<dbReference type="InterPro" id="IPR021848">
    <property type="entry name" value="HODM_asu-like"/>
</dbReference>
<dbReference type="KEGG" id="cci:CC1G_05136"/>